<comment type="caution">
    <text evidence="3">The sequence shown here is derived from an EMBL/GenBank/DDBJ whole genome shotgun (WGS) entry which is preliminary data.</text>
</comment>
<dbReference type="GO" id="GO:0004175">
    <property type="term" value="F:endopeptidase activity"/>
    <property type="evidence" value="ECO:0007669"/>
    <property type="project" value="UniProtKB-ARBA"/>
</dbReference>
<keyword evidence="3" id="KW-0482">Metalloprotease</keyword>
<name>A0A9E4ZZ24_9EURY</name>
<keyword evidence="3" id="KW-0378">Hydrolase</keyword>
<evidence type="ECO:0000313" key="3">
    <source>
        <dbReference type="EMBL" id="MCZ3364985.1"/>
    </source>
</evidence>
<feature type="transmembrane region" description="Helical" evidence="1">
    <location>
        <begin position="153"/>
        <end position="176"/>
    </location>
</feature>
<evidence type="ECO:0000259" key="2">
    <source>
        <dbReference type="Pfam" id="PF02517"/>
    </source>
</evidence>
<evidence type="ECO:0000313" key="4">
    <source>
        <dbReference type="EMBL" id="MCZ3372740.1"/>
    </source>
</evidence>
<accession>A0A9E4ZZ24</accession>
<dbReference type="Proteomes" id="UP001074446">
    <property type="component" value="Unassembled WGS sequence"/>
</dbReference>
<dbReference type="EMBL" id="JAPVES010000030">
    <property type="protein sequence ID" value="MCZ3372740.1"/>
    <property type="molecule type" value="Genomic_DNA"/>
</dbReference>
<feature type="transmembrane region" description="Helical" evidence="1">
    <location>
        <begin position="90"/>
        <end position="109"/>
    </location>
</feature>
<dbReference type="InterPro" id="IPR003675">
    <property type="entry name" value="Rce1/LyrA-like_dom"/>
</dbReference>
<gene>
    <name evidence="4" type="ORF">O3H35_08840</name>
    <name evidence="3" type="ORF">O3H54_03720</name>
</gene>
<sequence>METLKKSQEYKHFIKLLCKVIIILIIIQLLRAFVMDSLWYVIKPGENIVLFQILNGISFLIVGILLLVLFKPSLNDLSLNLDDVRKRTKIIYFAGMIALPVFIVLPVVLGAELDIIMLSFIFGLIVPAFEELLFRGYLWNNMQNSLKGKHSRLITWITITILFGLWHIGYIDVFLIHPKEFALVPLLIGKIEVGLILGAVVGFIRLKTNKVYGSFLFHGFWNIFAP</sequence>
<dbReference type="RefSeq" id="WP_048080289.1">
    <property type="nucleotide sequence ID" value="NZ_JAPVER010000018.1"/>
</dbReference>
<feature type="domain" description="CAAX prenyl protease 2/Lysostaphin resistance protein A-like" evidence="2">
    <location>
        <begin position="115"/>
        <end position="224"/>
    </location>
</feature>
<evidence type="ECO:0000256" key="1">
    <source>
        <dbReference type="SAM" id="Phobius"/>
    </source>
</evidence>
<dbReference type="EMBL" id="JAPVER010000018">
    <property type="protein sequence ID" value="MCZ3364985.1"/>
    <property type="molecule type" value="Genomic_DNA"/>
</dbReference>
<dbReference type="GO" id="GO:0080120">
    <property type="term" value="P:CAAX-box protein maturation"/>
    <property type="evidence" value="ECO:0007669"/>
    <property type="project" value="UniProtKB-ARBA"/>
</dbReference>
<dbReference type="Proteomes" id="UP001068021">
    <property type="component" value="Unassembled WGS sequence"/>
</dbReference>
<organism evidence="3 5">
    <name type="scientific">Methanobacterium veterum</name>
    <dbReference type="NCBI Taxonomy" id="408577"/>
    <lineage>
        <taxon>Archaea</taxon>
        <taxon>Methanobacteriati</taxon>
        <taxon>Methanobacteriota</taxon>
        <taxon>Methanomada group</taxon>
        <taxon>Methanobacteria</taxon>
        <taxon>Methanobacteriales</taxon>
        <taxon>Methanobacteriaceae</taxon>
        <taxon>Methanobacterium</taxon>
    </lineage>
</organism>
<reference evidence="3" key="1">
    <citation type="submission" date="2022-12" db="EMBL/GenBank/DDBJ databases">
        <title>Reclassification of two methanogenic archaea species isolated from the Kolyma lowland permafrost.</title>
        <authorList>
            <person name="Trubitsyn V.E."/>
            <person name="Rivkina E.M."/>
            <person name="Shcherbakova V.A."/>
        </authorList>
    </citation>
    <scope>NUCLEOTIDE SEQUENCE</scope>
    <source>
        <strain evidence="3">M2</strain>
        <strain evidence="4">MK4</strain>
    </source>
</reference>
<evidence type="ECO:0000313" key="5">
    <source>
        <dbReference type="Proteomes" id="UP001068021"/>
    </source>
</evidence>
<dbReference type="AlphaFoldDB" id="A0A9E4ZZ24"/>
<protein>
    <submittedName>
        <fullName evidence="3">CPBP family intramembrane metalloprotease</fullName>
    </submittedName>
</protein>
<dbReference type="GO" id="GO:0008237">
    <property type="term" value="F:metallopeptidase activity"/>
    <property type="evidence" value="ECO:0007669"/>
    <property type="project" value="UniProtKB-KW"/>
</dbReference>
<dbReference type="Pfam" id="PF02517">
    <property type="entry name" value="Rce1-like"/>
    <property type="match status" value="1"/>
</dbReference>
<keyword evidence="1" id="KW-1133">Transmembrane helix</keyword>
<feature type="transmembrane region" description="Helical" evidence="1">
    <location>
        <begin position="48"/>
        <end position="70"/>
    </location>
</feature>
<keyword evidence="5" id="KW-1185">Reference proteome</keyword>
<keyword evidence="1" id="KW-0472">Membrane</keyword>
<feature type="transmembrane region" description="Helical" evidence="1">
    <location>
        <begin position="20"/>
        <end position="42"/>
    </location>
</feature>
<keyword evidence="3" id="KW-0645">Protease</keyword>
<feature type="transmembrane region" description="Helical" evidence="1">
    <location>
        <begin position="115"/>
        <end position="133"/>
    </location>
</feature>
<proteinExistence type="predicted"/>
<keyword evidence="1" id="KW-0812">Transmembrane</keyword>
<feature type="transmembrane region" description="Helical" evidence="1">
    <location>
        <begin position="182"/>
        <end position="204"/>
    </location>
</feature>